<dbReference type="Pfam" id="PF14223">
    <property type="entry name" value="Retrotran_gag_2"/>
    <property type="match status" value="1"/>
</dbReference>
<proteinExistence type="predicted"/>
<protein>
    <submittedName>
        <fullName evidence="1">Uncharacterized protein</fullName>
    </submittedName>
</protein>
<organism evidence="1 2">
    <name type="scientific">Cyclocybe aegerita</name>
    <name type="common">Black poplar mushroom</name>
    <name type="synonym">Agrocybe aegerita</name>
    <dbReference type="NCBI Taxonomy" id="1973307"/>
    <lineage>
        <taxon>Eukaryota</taxon>
        <taxon>Fungi</taxon>
        <taxon>Dikarya</taxon>
        <taxon>Basidiomycota</taxon>
        <taxon>Agaricomycotina</taxon>
        <taxon>Agaricomycetes</taxon>
        <taxon>Agaricomycetidae</taxon>
        <taxon>Agaricales</taxon>
        <taxon>Agaricineae</taxon>
        <taxon>Bolbitiaceae</taxon>
        <taxon>Cyclocybe</taxon>
    </lineage>
</organism>
<keyword evidence="2" id="KW-1185">Reference proteome</keyword>
<name>A0A8S0VZ34_CYCAE</name>
<reference evidence="1 2" key="1">
    <citation type="submission" date="2020-01" db="EMBL/GenBank/DDBJ databases">
        <authorList>
            <person name="Gupta K D."/>
        </authorList>
    </citation>
    <scope>NUCLEOTIDE SEQUENCE [LARGE SCALE GENOMIC DNA]</scope>
</reference>
<dbReference type="EMBL" id="CACVBS010000063">
    <property type="protein sequence ID" value="CAA7267804.1"/>
    <property type="molecule type" value="Genomic_DNA"/>
</dbReference>
<sequence>MSDDYTSRSYRMELLKATNWMPWKHHMLAVLVDLGLDGYIAEGAAPPGSADPKTPTNAEVAALKNDSEMVHVMGAETACQMWEQLTMVKESKSRLGVLATRRTLYWATVEEGFDMAEHIAKLCQLQEELHTMGSKISDEDFVMILITSLPKSWDNYTSPYLGSSGSKPELKSQELVAILLEESR</sequence>
<evidence type="ECO:0000313" key="1">
    <source>
        <dbReference type="EMBL" id="CAA7267804.1"/>
    </source>
</evidence>
<gene>
    <name evidence="1" type="ORF">AAE3_LOCUS10064</name>
</gene>
<dbReference type="Proteomes" id="UP000467700">
    <property type="component" value="Unassembled WGS sequence"/>
</dbReference>
<accession>A0A8S0VZ34</accession>
<evidence type="ECO:0000313" key="2">
    <source>
        <dbReference type="Proteomes" id="UP000467700"/>
    </source>
</evidence>
<dbReference type="OrthoDB" id="2847449at2759"/>
<comment type="caution">
    <text evidence="1">The sequence shown here is derived from an EMBL/GenBank/DDBJ whole genome shotgun (WGS) entry which is preliminary data.</text>
</comment>
<dbReference type="AlphaFoldDB" id="A0A8S0VZ34"/>